<sequence>MHCTWGSILIIIFNLPSFHRELRANQQKQITLNLCIALLGLYCCFLIVISWTFLSTICIIFGALLHFFCLSSVAWMSVESTELYLHLVKGIDTHGRNFVMKAALFAWGLPLAVVVICAFVMQDDYSHHFCFPKSSSFVFYVALLGVVAILLTYDIVIYIVISWILFETPRNNSVRQTNRTTVVRRFQNAFAFSVLHCLSWCFSFLAVGSWKISFSILSCLCNFFLGVFIFFSFFLMEEEVRVAWRNRLHIKARQPKRECNPPLQQSNVISTLESGAIEKEITNEASCKIIKETSL</sequence>
<dbReference type="InterPro" id="IPR017981">
    <property type="entry name" value="GPCR_2-like_7TM"/>
</dbReference>
<dbReference type="OrthoDB" id="10037534at2759"/>
<keyword evidence="4 5" id="KW-0472">Membrane</keyword>
<evidence type="ECO:0000259" key="6">
    <source>
        <dbReference type="PROSITE" id="PS50261"/>
    </source>
</evidence>
<evidence type="ECO:0000256" key="2">
    <source>
        <dbReference type="ARBA" id="ARBA00022692"/>
    </source>
</evidence>
<evidence type="ECO:0000256" key="5">
    <source>
        <dbReference type="SAM" id="Phobius"/>
    </source>
</evidence>
<feature type="domain" description="G-protein coupled receptors family 2 profile 2" evidence="6">
    <location>
        <begin position="1"/>
        <end position="237"/>
    </location>
</feature>
<evidence type="ECO:0000256" key="4">
    <source>
        <dbReference type="ARBA" id="ARBA00023136"/>
    </source>
</evidence>
<dbReference type="PROSITE" id="PS50261">
    <property type="entry name" value="G_PROTEIN_RECEP_F2_4"/>
    <property type="match status" value="1"/>
</dbReference>
<comment type="caution">
    <text evidence="7">The sequence shown here is derived from an EMBL/GenBank/DDBJ whole genome shotgun (WGS) entry which is preliminary data.</text>
</comment>
<proteinExistence type="predicted"/>
<feature type="transmembrane region" description="Helical" evidence="5">
    <location>
        <begin position="98"/>
        <end position="121"/>
    </location>
</feature>
<dbReference type="GO" id="GO:0007166">
    <property type="term" value="P:cell surface receptor signaling pathway"/>
    <property type="evidence" value="ECO:0007669"/>
    <property type="project" value="InterPro"/>
</dbReference>
<keyword evidence="7" id="KW-0675">Receptor</keyword>
<feature type="transmembrane region" description="Helical" evidence="5">
    <location>
        <begin position="186"/>
        <end position="206"/>
    </location>
</feature>
<dbReference type="Gene3D" id="1.20.1070.10">
    <property type="entry name" value="Rhodopsin 7-helix transmembrane proteins"/>
    <property type="match status" value="1"/>
</dbReference>
<accession>A0A9Q0YBW5</accession>
<evidence type="ECO:0000313" key="8">
    <source>
        <dbReference type="Proteomes" id="UP001152320"/>
    </source>
</evidence>
<comment type="subcellular location">
    <subcellularLocation>
        <location evidence="1">Membrane</location>
        <topology evidence="1">Multi-pass membrane protein</topology>
    </subcellularLocation>
</comment>
<dbReference type="GO" id="GO:0016020">
    <property type="term" value="C:membrane"/>
    <property type="evidence" value="ECO:0007669"/>
    <property type="project" value="UniProtKB-SubCell"/>
</dbReference>
<dbReference type="PANTHER" id="PTHR47767">
    <property type="entry name" value="ADHESION G PROTEIN-COUPLED RECEPTOR G7"/>
    <property type="match status" value="1"/>
</dbReference>
<gene>
    <name evidence="7" type="ORF">HOLleu_41695</name>
</gene>
<keyword evidence="2 5" id="KW-0812">Transmembrane</keyword>
<feature type="transmembrane region" description="Helical" evidence="5">
    <location>
        <begin position="137"/>
        <end position="166"/>
    </location>
</feature>
<dbReference type="AlphaFoldDB" id="A0A9Q0YBW5"/>
<feature type="transmembrane region" description="Helical" evidence="5">
    <location>
        <begin position="212"/>
        <end position="235"/>
    </location>
</feature>
<keyword evidence="8" id="KW-1185">Reference proteome</keyword>
<evidence type="ECO:0000313" key="7">
    <source>
        <dbReference type="EMBL" id="KAJ8019912.1"/>
    </source>
</evidence>
<keyword evidence="3 5" id="KW-1133">Transmembrane helix</keyword>
<organism evidence="7 8">
    <name type="scientific">Holothuria leucospilota</name>
    <name type="common">Black long sea cucumber</name>
    <name type="synonym">Mertensiothuria leucospilota</name>
    <dbReference type="NCBI Taxonomy" id="206669"/>
    <lineage>
        <taxon>Eukaryota</taxon>
        <taxon>Metazoa</taxon>
        <taxon>Echinodermata</taxon>
        <taxon>Eleutherozoa</taxon>
        <taxon>Echinozoa</taxon>
        <taxon>Holothuroidea</taxon>
        <taxon>Aspidochirotacea</taxon>
        <taxon>Aspidochirotida</taxon>
        <taxon>Holothuriidae</taxon>
        <taxon>Holothuria</taxon>
    </lineage>
</organism>
<dbReference type="InterPro" id="IPR000832">
    <property type="entry name" value="GPCR_2_secretin-like"/>
</dbReference>
<dbReference type="EMBL" id="JAIZAY010000023">
    <property type="protein sequence ID" value="KAJ8019912.1"/>
    <property type="molecule type" value="Genomic_DNA"/>
</dbReference>
<reference evidence="7" key="1">
    <citation type="submission" date="2021-10" db="EMBL/GenBank/DDBJ databases">
        <title>Tropical sea cucumber genome reveals ecological adaptation and Cuvierian tubules defense mechanism.</title>
        <authorList>
            <person name="Chen T."/>
        </authorList>
    </citation>
    <scope>NUCLEOTIDE SEQUENCE</scope>
    <source>
        <strain evidence="7">Nanhai2018</strain>
        <tissue evidence="7">Muscle</tissue>
    </source>
</reference>
<feature type="transmembrane region" description="Helical" evidence="5">
    <location>
        <begin position="59"/>
        <end position="78"/>
    </location>
</feature>
<dbReference type="Pfam" id="PF00002">
    <property type="entry name" value="7tm_2"/>
    <property type="match status" value="1"/>
</dbReference>
<dbReference type="Proteomes" id="UP001152320">
    <property type="component" value="Chromosome 23"/>
</dbReference>
<dbReference type="GO" id="GO:0004930">
    <property type="term" value="F:G protein-coupled receptor activity"/>
    <property type="evidence" value="ECO:0007669"/>
    <property type="project" value="InterPro"/>
</dbReference>
<evidence type="ECO:0000256" key="3">
    <source>
        <dbReference type="ARBA" id="ARBA00022989"/>
    </source>
</evidence>
<evidence type="ECO:0000256" key="1">
    <source>
        <dbReference type="ARBA" id="ARBA00004141"/>
    </source>
</evidence>
<dbReference type="SUPFAM" id="SSF81321">
    <property type="entry name" value="Family A G protein-coupled receptor-like"/>
    <property type="match status" value="1"/>
</dbReference>
<name>A0A9Q0YBW5_HOLLE</name>
<dbReference type="InterPro" id="IPR053066">
    <property type="entry name" value="ADGR_G7"/>
</dbReference>
<protein>
    <submittedName>
        <fullName evidence="7">Adhesion G-protein coupled receptor G4</fullName>
    </submittedName>
</protein>
<feature type="transmembrane region" description="Helical" evidence="5">
    <location>
        <begin position="30"/>
        <end position="53"/>
    </location>
</feature>